<evidence type="ECO:0000313" key="5">
    <source>
        <dbReference type="EMBL" id="KAA0196603.1"/>
    </source>
</evidence>
<dbReference type="AlphaFoldDB" id="A0A8E0S5C1"/>
<name>A0A8E0S5C1_9TREM</name>
<dbReference type="GO" id="GO:1990904">
    <property type="term" value="C:ribonucleoprotein complex"/>
    <property type="evidence" value="ECO:0007669"/>
    <property type="project" value="UniProtKB-KW"/>
</dbReference>
<keyword evidence="4" id="KW-0472">Membrane</keyword>
<dbReference type="EMBL" id="LUCM01002917">
    <property type="protein sequence ID" value="KAA0196603.1"/>
    <property type="molecule type" value="Genomic_DNA"/>
</dbReference>
<organism evidence="5 6">
    <name type="scientific">Fasciolopsis buskii</name>
    <dbReference type="NCBI Taxonomy" id="27845"/>
    <lineage>
        <taxon>Eukaryota</taxon>
        <taxon>Metazoa</taxon>
        <taxon>Spiralia</taxon>
        <taxon>Lophotrochozoa</taxon>
        <taxon>Platyhelminthes</taxon>
        <taxon>Trematoda</taxon>
        <taxon>Digenea</taxon>
        <taxon>Plagiorchiida</taxon>
        <taxon>Echinostomata</taxon>
        <taxon>Echinostomatoidea</taxon>
        <taxon>Fasciolidae</taxon>
        <taxon>Fasciolopsis</taxon>
    </lineage>
</organism>
<keyword evidence="4" id="KW-0812">Transmembrane</keyword>
<evidence type="ECO:0000256" key="1">
    <source>
        <dbReference type="ARBA" id="ARBA00007596"/>
    </source>
</evidence>
<evidence type="ECO:0000256" key="2">
    <source>
        <dbReference type="ARBA" id="ARBA00022980"/>
    </source>
</evidence>
<comment type="similarity">
    <text evidence="1">Belongs to the bacterial ribosomal protein bL33 family.</text>
</comment>
<dbReference type="OrthoDB" id="275534at2759"/>
<gene>
    <name evidence="5" type="ORF">FBUS_10223</name>
</gene>
<keyword evidence="4" id="KW-1133">Transmembrane helix</keyword>
<evidence type="ECO:0000256" key="3">
    <source>
        <dbReference type="ARBA" id="ARBA00023274"/>
    </source>
</evidence>
<sequence length="109" mass="12310">MLFWFGVGLYLNCHWITVFTAGISAVLLLKVRINSRRHVTLRPMSAAPGFIKTVMVLLESTAGSGHRIVAFRPKLATGRKEKIAFDPLVQQDVLYREVRKIRSLRKASS</sequence>
<comment type="caution">
    <text evidence="5">The sequence shown here is derived from an EMBL/GenBank/DDBJ whole genome shotgun (WGS) entry which is preliminary data.</text>
</comment>
<keyword evidence="3" id="KW-0687">Ribonucleoprotein</keyword>
<keyword evidence="2" id="KW-0689">Ribosomal protein</keyword>
<dbReference type="GO" id="GO:0005840">
    <property type="term" value="C:ribosome"/>
    <property type="evidence" value="ECO:0007669"/>
    <property type="project" value="UniProtKB-KW"/>
</dbReference>
<evidence type="ECO:0000313" key="6">
    <source>
        <dbReference type="Proteomes" id="UP000728185"/>
    </source>
</evidence>
<reference evidence="5" key="1">
    <citation type="submission" date="2019-05" db="EMBL/GenBank/DDBJ databases">
        <title>Annotation for the trematode Fasciolopsis buski.</title>
        <authorList>
            <person name="Choi Y.-J."/>
        </authorList>
    </citation>
    <scope>NUCLEOTIDE SEQUENCE</scope>
    <source>
        <strain evidence="5">HT</strain>
        <tissue evidence="5">Whole worm</tissue>
    </source>
</reference>
<proteinExistence type="inferred from homology"/>
<evidence type="ECO:0008006" key="7">
    <source>
        <dbReference type="Google" id="ProtNLM"/>
    </source>
</evidence>
<protein>
    <recommendedName>
        <fullName evidence="7">Ribosomal protein L33</fullName>
    </recommendedName>
</protein>
<accession>A0A8E0S5C1</accession>
<dbReference type="InterPro" id="IPR038584">
    <property type="entry name" value="Ribosomal_bL33_sf"/>
</dbReference>
<dbReference type="Proteomes" id="UP000728185">
    <property type="component" value="Unassembled WGS sequence"/>
</dbReference>
<dbReference type="Gene3D" id="2.20.28.120">
    <property type="entry name" value="Ribosomal protein L33"/>
    <property type="match status" value="1"/>
</dbReference>
<feature type="transmembrane region" description="Helical" evidence="4">
    <location>
        <begin position="6"/>
        <end position="29"/>
    </location>
</feature>
<keyword evidence="6" id="KW-1185">Reference proteome</keyword>
<evidence type="ECO:0000256" key="4">
    <source>
        <dbReference type="SAM" id="Phobius"/>
    </source>
</evidence>